<evidence type="ECO:0000313" key="1">
    <source>
        <dbReference type="EMBL" id="QOS39623.1"/>
    </source>
</evidence>
<dbReference type="InterPro" id="IPR029470">
    <property type="entry name" value="PDDEXK_4"/>
</dbReference>
<evidence type="ECO:0000313" key="2">
    <source>
        <dbReference type="Proteomes" id="UP000593591"/>
    </source>
</evidence>
<name>A0A7M1XJD3_9SPIR</name>
<accession>A0A7M1XJD3</accession>
<dbReference type="KEGG" id="trc:DYE49_03775"/>
<dbReference type="Proteomes" id="UP000593591">
    <property type="component" value="Chromosome"/>
</dbReference>
<organism evidence="1 2">
    <name type="scientific">Treponema rectale</name>
    <dbReference type="NCBI Taxonomy" id="744512"/>
    <lineage>
        <taxon>Bacteria</taxon>
        <taxon>Pseudomonadati</taxon>
        <taxon>Spirochaetota</taxon>
        <taxon>Spirochaetia</taxon>
        <taxon>Spirochaetales</taxon>
        <taxon>Treponemataceae</taxon>
        <taxon>Treponema</taxon>
    </lineage>
</organism>
<sequence length="377" mass="44295">MSDYQKFKELLTSYVNQKFPKDKKEKITFFDVTGYPHYENVASNVLKFLFDVDEEHGFRDLWLKSLMEVYNQKAKTKISLDSLDVVNIEREYSNGTEKRIDLLIDARPLIVVIENKIYASVNNPFDTYTEMANNYAKDNQITDAKFAKIVLSLSKENLDQNNGFINITYDELFDHVENSWWEYNPKEKWGIFAKDFIANLQKRKGDTHMKMDEKWIHFVNENSETLKNLFDKVQNDIDTRISILRKLDAELNGVDFKKGVYNSKHSTYASLYVDIKLKDGATICFETYLMKSITKKEAEDYDKLYLSLWCREHKNYDFSRVLKAIKKEDARSISTGGKYDWGKHYILDEINMCEEFSIPEIGSKIKQYIDDASKLCS</sequence>
<dbReference type="AlphaFoldDB" id="A0A7M1XJD3"/>
<evidence type="ECO:0008006" key="3">
    <source>
        <dbReference type="Google" id="ProtNLM"/>
    </source>
</evidence>
<proteinExistence type="predicted"/>
<gene>
    <name evidence="1" type="ORF">DYE49_03775</name>
</gene>
<dbReference type="EMBL" id="CP031517">
    <property type="protein sequence ID" value="QOS39623.1"/>
    <property type="molecule type" value="Genomic_DNA"/>
</dbReference>
<protein>
    <recommendedName>
        <fullName evidence="3">PD-(D/E)XK nuclease superfamily protein</fullName>
    </recommendedName>
</protein>
<reference evidence="1 2" key="1">
    <citation type="submission" date="2018-08" db="EMBL/GenBank/DDBJ databases">
        <title>The first complete genome of Treponema rectale (CHPAT), a commensal spirochete of the bovine rectum.</title>
        <authorList>
            <person name="Staton G.J."/>
            <person name="Clegg S.R."/>
            <person name="Carter S.D."/>
            <person name="Radford A.D."/>
            <person name="Darby A."/>
            <person name="Hall N."/>
            <person name="Birtles R.J."/>
            <person name="Evans N.J."/>
        </authorList>
    </citation>
    <scope>NUCLEOTIDE SEQUENCE [LARGE SCALE GENOMIC DNA]</scope>
    <source>
        <strain evidence="1 2">CHPA</strain>
    </source>
</reference>
<dbReference type="Pfam" id="PF14281">
    <property type="entry name" value="PDDEXK_4"/>
    <property type="match status" value="1"/>
</dbReference>